<dbReference type="PANTHER" id="PTHR33434:SF2">
    <property type="entry name" value="FATTY ACID-BINDING PROTEIN TM_1468"/>
    <property type="match status" value="1"/>
</dbReference>
<keyword evidence="1" id="KW-0446">Lipid-binding</keyword>
<dbReference type="AlphaFoldDB" id="A0A4R2IHP0"/>
<dbReference type="NCBIfam" id="TIGR00762">
    <property type="entry name" value="DegV"/>
    <property type="match status" value="1"/>
</dbReference>
<dbReference type="Pfam" id="PF02645">
    <property type="entry name" value="DegV"/>
    <property type="match status" value="1"/>
</dbReference>
<organism evidence="2 3">
    <name type="scientific">Dokdonella fugitiva</name>
    <dbReference type="NCBI Taxonomy" id="328517"/>
    <lineage>
        <taxon>Bacteria</taxon>
        <taxon>Pseudomonadati</taxon>
        <taxon>Pseudomonadota</taxon>
        <taxon>Gammaproteobacteria</taxon>
        <taxon>Lysobacterales</taxon>
        <taxon>Rhodanobacteraceae</taxon>
        <taxon>Dokdonella</taxon>
    </lineage>
</organism>
<evidence type="ECO:0000313" key="2">
    <source>
        <dbReference type="EMBL" id="TCO43278.1"/>
    </source>
</evidence>
<dbReference type="GO" id="GO:0008289">
    <property type="term" value="F:lipid binding"/>
    <property type="evidence" value="ECO:0007669"/>
    <property type="project" value="UniProtKB-KW"/>
</dbReference>
<protein>
    <submittedName>
        <fullName evidence="2">DegV family protein with EDD domain</fullName>
    </submittedName>
</protein>
<reference evidence="2 3" key="1">
    <citation type="journal article" date="2015" name="Stand. Genomic Sci.">
        <title>Genomic Encyclopedia of Bacterial and Archaeal Type Strains, Phase III: the genomes of soil and plant-associated and newly described type strains.</title>
        <authorList>
            <person name="Whitman W.B."/>
            <person name="Woyke T."/>
            <person name="Klenk H.P."/>
            <person name="Zhou Y."/>
            <person name="Lilburn T.G."/>
            <person name="Beck B.J."/>
            <person name="De Vos P."/>
            <person name="Vandamme P."/>
            <person name="Eisen J.A."/>
            <person name="Garrity G."/>
            <person name="Hugenholtz P."/>
            <person name="Kyrpides N.C."/>
        </authorList>
    </citation>
    <scope>NUCLEOTIDE SEQUENCE [LARGE SCALE GENOMIC DNA]</scope>
    <source>
        <strain evidence="2 3">A3</strain>
    </source>
</reference>
<sequence length="325" mass="35715">MAHGNVVEDLLMRIGFVVDSACDLPGDYLHRHGFTILPITTRIDEATLVDDRDPAVRQRFLDEDLGTRAHAAETEPFGVEEIRDLFLRRLVVDYDCVFCITIASSRSGIHANASKASFAILTDYRPIRRDAGVPGPFLMRVIDSENLFAATGVTAVEAVRLRESGMNPGQMRERLEYIAHNTFGYMIVRDLYYMRARAQKKGDRSVGWFSAALGTALDIKPLLRGYRNTTAPVAKVRGFDQGAETLFGYIAKRVRTGLLTPTVCVSYGGRLDELDTLPGYASLKQVCAEHGVEVYEAPMSVTGMVNVGTGAVTIGFASPEHEFGG</sequence>
<evidence type="ECO:0000256" key="1">
    <source>
        <dbReference type="ARBA" id="ARBA00023121"/>
    </source>
</evidence>
<dbReference type="PROSITE" id="PS51482">
    <property type="entry name" value="DEGV"/>
    <property type="match status" value="1"/>
</dbReference>
<evidence type="ECO:0000313" key="3">
    <source>
        <dbReference type="Proteomes" id="UP000294862"/>
    </source>
</evidence>
<gene>
    <name evidence="2" type="ORF">EV148_101699</name>
</gene>
<dbReference type="Gene3D" id="3.40.50.10170">
    <property type="match status" value="1"/>
</dbReference>
<dbReference type="PANTHER" id="PTHR33434">
    <property type="entry name" value="DEGV DOMAIN-CONTAINING PROTEIN DR_1986-RELATED"/>
    <property type="match status" value="1"/>
</dbReference>
<dbReference type="InterPro" id="IPR050270">
    <property type="entry name" value="DegV_domain_contain"/>
</dbReference>
<comment type="caution">
    <text evidence="2">The sequence shown here is derived from an EMBL/GenBank/DDBJ whole genome shotgun (WGS) entry which is preliminary data.</text>
</comment>
<dbReference type="Gene3D" id="3.30.1180.10">
    <property type="match status" value="1"/>
</dbReference>
<dbReference type="EMBL" id="SLWQ01000001">
    <property type="protein sequence ID" value="TCO43278.1"/>
    <property type="molecule type" value="Genomic_DNA"/>
</dbReference>
<dbReference type="InterPro" id="IPR003797">
    <property type="entry name" value="DegV"/>
</dbReference>
<proteinExistence type="predicted"/>
<dbReference type="Proteomes" id="UP000294862">
    <property type="component" value="Unassembled WGS sequence"/>
</dbReference>
<name>A0A4R2IHP0_9GAMM</name>
<keyword evidence="3" id="KW-1185">Reference proteome</keyword>
<dbReference type="SUPFAM" id="SSF82549">
    <property type="entry name" value="DAK1/DegV-like"/>
    <property type="match status" value="1"/>
</dbReference>
<dbReference type="InterPro" id="IPR043168">
    <property type="entry name" value="DegV_C"/>
</dbReference>
<accession>A0A4R2IHP0</accession>